<sequence length="126" mass="13623">MAVRISAGLAIQQQQREASRLIAFLDASDPYVMTEREEAVDDVACDTDELELSEGDDEDGGDEEPSLGSATGWGGSPDNQEGWASGSRDDREDEHDGREPDESGIADMEGLLEQVGSQSWQLDGYV</sequence>
<feature type="region of interest" description="Disordered" evidence="1">
    <location>
        <begin position="35"/>
        <end position="126"/>
    </location>
</feature>
<dbReference type="RefSeq" id="WP_141697632.1">
    <property type="nucleotide sequence ID" value="NZ_FMAE01000005.1"/>
</dbReference>
<accession>A0A1C3VZS8</accession>
<feature type="compositionally biased region" description="Polar residues" evidence="1">
    <location>
        <begin position="115"/>
        <end position="126"/>
    </location>
</feature>
<organism evidence="2 3">
    <name type="scientific">Bradyrhizobium yuanmingense</name>
    <dbReference type="NCBI Taxonomy" id="108015"/>
    <lineage>
        <taxon>Bacteria</taxon>
        <taxon>Pseudomonadati</taxon>
        <taxon>Pseudomonadota</taxon>
        <taxon>Alphaproteobacteria</taxon>
        <taxon>Hyphomicrobiales</taxon>
        <taxon>Nitrobacteraceae</taxon>
        <taxon>Bradyrhizobium</taxon>
    </lineage>
</organism>
<dbReference type="EMBL" id="FMAE01000005">
    <property type="protein sequence ID" value="SCB33280.1"/>
    <property type="molecule type" value="Genomic_DNA"/>
</dbReference>
<gene>
    <name evidence="2" type="ORF">GA0061099_10055</name>
</gene>
<proteinExistence type="predicted"/>
<evidence type="ECO:0000313" key="3">
    <source>
        <dbReference type="Proteomes" id="UP000183174"/>
    </source>
</evidence>
<evidence type="ECO:0000313" key="2">
    <source>
        <dbReference type="EMBL" id="SCB33280.1"/>
    </source>
</evidence>
<feature type="compositionally biased region" description="Acidic residues" evidence="1">
    <location>
        <begin position="38"/>
        <end position="65"/>
    </location>
</feature>
<reference evidence="2 3" key="1">
    <citation type="submission" date="2016-08" db="EMBL/GenBank/DDBJ databases">
        <authorList>
            <person name="Seilhamer J.J."/>
        </authorList>
    </citation>
    <scope>NUCLEOTIDE SEQUENCE [LARGE SCALE GENOMIC DNA]</scope>
    <source>
        <strain evidence="2 3">CCBAU 10071</strain>
    </source>
</reference>
<evidence type="ECO:0000256" key="1">
    <source>
        <dbReference type="SAM" id="MobiDB-lite"/>
    </source>
</evidence>
<dbReference type="Proteomes" id="UP000183174">
    <property type="component" value="Unassembled WGS sequence"/>
</dbReference>
<name>A0A1C3VZS8_9BRAD</name>
<protein>
    <submittedName>
        <fullName evidence="2">Uncharacterized protein</fullName>
    </submittedName>
</protein>
<dbReference type="AlphaFoldDB" id="A0A1C3VZS8"/>
<feature type="compositionally biased region" description="Basic and acidic residues" evidence="1">
    <location>
        <begin position="87"/>
        <end position="101"/>
    </location>
</feature>